<dbReference type="PROSITE" id="PS00045">
    <property type="entry name" value="HISTONE_LIKE"/>
    <property type="match status" value="1"/>
</dbReference>
<dbReference type="GO" id="GO:0003677">
    <property type="term" value="F:DNA binding"/>
    <property type="evidence" value="ECO:0007669"/>
    <property type="project" value="UniProtKB-KW"/>
</dbReference>
<sequence>MTKAEFVEKLFAKANLASKSQAETVLESTIETITEALMDGDSVVFTGFGSFKVVERAARKGRNPRTGEEIEIAATKVVKFTPGKTLKEVVK</sequence>
<organism evidence="5 6">
    <name type="scientific">Halodesulfovibrio marinisediminis DSM 17456</name>
    <dbReference type="NCBI Taxonomy" id="1121457"/>
    <lineage>
        <taxon>Bacteria</taxon>
        <taxon>Pseudomonadati</taxon>
        <taxon>Thermodesulfobacteriota</taxon>
        <taxon>Desulfovibrionia</taxon>
        <taxon>Desulfovibrionales</taxon>
        <taxon>Desulfovibrionaceae</taxon>
        <taxon>Halodesulfovibrio</taxon>
    </lineage>
</organism>
<dbReference type="GO" id="GO:0005829">
    <property type="term" value="C:cytosol"/>
    <property type="evidence" value="ECO:0007669"/>
    <property type="project" value="TreeGrafter"/>
</dbReference>
<dbReference type="InterPro" id="IPR000119">
    <property type="entry name" value="Hist_DNA-bd"/>
</dbReference>
<dbReference type="AlphaFoldDB" id="A0A1N6FZY4"/>
<comment type="similarity">
    <text evidence="1 4">Belongs to the bacterial histone-like protein family.</text>
</comment>
<evidence type="ECO:0000256" key="1">
    <source>
        <dbReference type="ARBA" id="ARBA00010529"/>
    </source>
</evidence>
<dbReference type="PANTHER" id="PTHR33175">
    <property type="entry name" value="DNA-BINDING PROTEIN HU"/>
    <property type="match status" value="1"/>
</dbReference>
<dbReference type="Gene3D" id="4.10.520.10">
    <property type="entry name" value="IHF-like DNA-binding proteins"/>
    <property type="match status" value="1"/>
</dbReference>
<dbReference type="Proteomes" id="UP000184694">
    <property type="component" value="Unassembled WGS sequence"/>
</dbReference>
<dbReference type="SMART" id="SM00411">
    <property type="entry name" value="BHL"/>
    <property type="match status" value="1"/>
</dbReference>
<protein>
    <submittedName>
        <fullName evidence="5">DNA-binding protein HU-beta</fullName>
    </submittedName>
</protein>
<dbReference type="GO" id="GO:0030527">
    <property type="term" value="F:structural constituent of chromatin"/>
    <property type="evidence" value="ECO:0007669"/>
    <property type="project" value="InterPro"/>
</dbReference>
<dbReference type="InterPro" id="IPR020816">
    <property type="entry name" value="Histone-like_DNA-bd_CS"/>
</dbReference>
<keyword evidence="3 5" id="KW-0238">DNA-binding</keyword>
<keyword evidence="6" id="KW-1185">Reference proteome</keyword>
<accession>A0A1N6FZY4</accession>
<proteinExistence type="inferred from homology"/>
<dbReference type="RefSeq" id="WP_074216402.1">
    <property type="nucleotide sequence ID" value="NZ_FSRG01000004.1"/>
</dbReference>
<dbReference type="GO" id="GO:0030261">
    <property type="term" value="P:chromosome condensation"/>
    <property type="evidence" value="ECO:0007669"/>
    <property type="project" value="UniProtKB-KW"/>
</dbReference>
<evidence type="ECO:0000313" key="6">
    <source>
        <dbReference type="Proteomes" id="UP000184694"/>
    </source>
</evidence>
<dbReference type="CDD" id="cd13831">
    <property type="entry name" value="HU"/>
    <property type="match status" value="1"/>
</dbReference>
<evidence type="ECO:0000313" key="5">
    <source>
        <dbReference type="EMBL" id="SIO00865.1"/>
    </source>
</evidence>
<dbReference type="STRING" id="1121457.SAMN02745161_1607"/>
<dbReference type="PRINTS" id="PR01727">
    <property type="entry name" value="DNABINDINGHU"/>
</dbReference>
<evidence type="ECO:0000256" key="3">
    <source>
        <dbReference type="ARBA" id="ARBA00023125"/>
    </source>
</evidence>
<reference evidence="6" key="1">
    <citation type="submission" date="2016-11" db="EMBL/GenBank/DDBJ databases">
        <authorList>
            <person name="Varghese N."/>
            <person name="Submissions S."/>
        </authorList>
    </citation>
    <scope>NUCLEOTIDE SEQUENCE [LARGE SCALE GENOMIC DNA]</scope>
    <source>
        <strain evidence="6">DSM 17456</strain>
    </source>
</reference>
<dbReference type="OrthoDB" id="9799835at2"/>
<evidence type="ECO:0000256" key="2">
    <source>
        <dbReference type="ARBA" id="ARBA00023067"/>
    </source>
</evidence>
<keyword evidence="2" id="KW-0226">DNA condensation</keyword>
<dbReference type="Pfam" id="PF00216">
    <property type="entry name" value="Bac_DNA_binding"/>
    <property type="match status" value="1"/>
</dbReference>
<evidence type="ECO:0000256" key="4">
    <source>
        <dbReference type="RuleBase" id="RU003939"/>
    </source>
</evidence>
<dbReference type="PANTHER" id="PTHR33175:SF3">
    <property type="entry name" value="DNA-BINDING PROTEIN HU-BETA"/>
    <property type="match status" value="1"/>
</dbReference>
<name>A0A1N6FZY4_9BACT</name>
<gene>
    <name evidence="5" type="ORF">SAMN02745161_1607</name>
</gene>
<dbReference type="SUPFAM" id="SSF47729">
    <property type="entry name" value="IHF-like DNA-binding proteins"/>
    <property type="match status" value="1"/>
</dbReference>
<dbReference type="InterPro" id="IPR010992">
    <property type="entry name" value="IHF-like_DNA-bd_dom_sf"/>
</dbReference>
<dbReference type="EMBL" id="FSRG01000004">
    <property type="protein sequence ID" value="SIO00865.1"/>
    <property type="molecule type" value="Genomic_DNA"/>
</dbReference>